<organism evidence="3">
    <name type="scientific">Gongylonema pulchrum</name>
    <dbReference type="NCBI Taxonomy" id="637853"/>
    <lineage>
        <taxon>Eukaryota</taxon>
        <taxon>Metazoa</taxon>
        <taxon>Ecdysozoa</taxon>
        <taxon>Nematoda</taxon>
        <taxon>Chromadorea</taxon>
        <taxon>Rhabditida</taxon>
        <taxon>Spirurina</taxon>
        <taxon>Spiruromorpha</taxon>
        <taxon>Spiruroidea</taxon>
        <taxon>Gongylonematidae</taxon>
        <taxon>Gongylonema</taxon>
    </lineage>
</organism>
<evidence type="ECO:0000313" key="1">
    <source>
        <dbReference type="EMBL" id="VDN36158.1"/>
    </source>
</evidence>
<name>A0A183EHP9_9BILA</name>
<evidence type="ECO:0000313" key="2">
    <source>
        <dbReference type="Proteomes" id="UP000271098"/>
    </source>
</evidence>
<dbReference type="EMBL" id="UYRT01090532">
    <property type="protein sequence ID" value="VDN36158.1"/>
    <property type="molecule type" value="Genomic_DNA"/>
</dbReference>
<proteinExistence type="predicted"/>
<dbReference type="OrthoDB" id="6236007at2759"/>
<dbReference type="Proteomes" id="UP000271098">
    <property type="component" value="Unassembled WGS sequence"/>
</dbReference>
<reference evidence="1 2" key="2">
    <citation type="submission" date="2018-11" db="EMBL/GenBank/DDBJ databases">
        <authorList>
            <consortium name="Pathogen Informatics"/>
        </authorList>
    </citation>
    <scope>NUCLEOTIDE SEQUENCE [LARGE SCALE GENOMIC DNA]</scope>
</reference>
<gene>
    <name evidence="1" type="ORF">GPUH_LOCUS20490</name>
</gene>
<accession>A0A183EHP9</accession>
<evidence type="ECO:0000313" key="3">
    <source>
        <dbReference type="WBParaSite" id="GPUH_0002051501-mRNA-1"/>
    </source>
</evidence>
<keyword evidence="2" id="KW-1185">Reference proteome</keyword>
<dbReference type="WBParaSite" id="GPUH_0002051501-mRNA-1">
    <property type="protein sequence ID" value="GPUH_0002051501-mRNA-1"/>
    <property type="gene ID" value="GPUH_0002051501"/>
</dbReference>
<protein>
    <submittedName>
        <fullName evidence="3">Disintegrin domain-containing protein</fullName>
    </submittedName>
</protein>
<reference evidence="3" key="1">
    <citation type="submission" date="2016-06" db="UniProtKB">
        <authorList>
            <consortium name="WormBaseParasite"/>
        </authorList>
    </citation>
    <scope>IDENTIFICATION</scope>
</reference>
<sequence>MEFTAECAAGEWGPDCALCCRCASGTCSASNGECAGGKCAECWTGPPTCQQMKEECDVAVQEQCAHNAISFTDYDRCGQPIQRCQCLTGFKGDGRTKCDGIAP</sequence>
<dbReference type="AlphaFoldDB" id="A0A183EHP9"/>